<dbReference type="PANTHER" id="PTHR42770:SF16">
    <property type="entry name" value="AMINO ACID PERMEASE"/>
    <property type="match status" value="1"/>
</dbReference>
<sequence length="479" mass="50664">MSDPSTTTTNTTGGPAGATGATGDRSVEAFGYRQELKRSLSFTDLLVYGLIFMVPIAPFGIFGSVFQGSGGMVALAYAIGGLAMAFTAASYSQMSRAFPMAGSVYTYAGRGIAQPVGFIAGWMILLDYVLVPALLYLIAAIAMNSILTTVPVWVWLVGFVVLNTVVNYFGIEFTARVNKVMLVAELVVLAIFLVIGVVALASGEGRGFDFSPVYNSDTFSLELVFGAVSIAVLSFLGFDGISTLAEENRDSARSIGKAMIAALALAGTLFIVQTWIAALLVPDPDTLIAEGDAAGTAFYDAAAVAGGAWLSTLTAVATAVAWGFANSLVAQAATSRLLFAMARDRQLPGFLRKVHPTRRVPVNATFLVAAVSLVLGLYMESREDGITLLSTLVNFGALSAFLLLHVSVVVHFVVRQKSRNWWLHLAVPVIGFAILAYVVYNAQVAAQELGFVWLVVGLVLMGVLLATGRKPEIRAEQGL</sequence>
<dbReference type="InterPro" id="IPR050367">
    <property type="entry name" value="APC_superfamily"/>
</dbReference>
<reference evidence="9" key="1">
    <citation type="submission" date="2016-10" db="EMBL/GenBank/DDBJ databases">
        <authorList>
            <person name="Varghese N."/>
            <person name="Submissions S."/>
        </authorList>
    </citation>
    <scope>NUCLEOTIDE SEQUENCE [LARGE SCALE GENOMIC DNA]</scope>
    <source>
        <strain evidence="9">DSM 45419</strain>
    </source>
</reference>
<feature type="transmembrane region" description="Helical" evidence="6">
    <location>
        <begin position="72"/>
        <end position="91"/>
    </location>
</feature>
<feature type="transmembrane region" description="Helical" evidence="6">
    <location>
        <begin position="258"/>
        <end position="281"/>
    </location>
</feature>
<dbReference type="GO" id="GO:0055085">
    <property type="term" value="P:transmembrane transport"/>
    <property type="evidence" value="ECO:0007669"/>
    <property type="project" value="InterPro"/>
</dbReference>
<evidence type="ECO:0000256" key="1">
    <source>
        <dbReference type="ARBA" id="ARBA00004141"/>
    </source>
</evidence>
<feature type="transmembrane region" description="Helical" evidence="6">
    <location>
        <begin position="421"/>
        <end position="439"/>
    </location>
</feature>
<dbReference type="GO" id="GO:0016020">
    <property type="term" value="C:membrane"/>
    <property type="evidence" value="ECO:0007669"/>
    <property type="project" value="UniProtKB-SubCell"/>
</dbReference>
<feature type="region of interest" description="Disordered" evidence="5">
    <location>
        <begin position="1"/>
        <end position="22"/>
    </location>
</feature>
<keyword evidence="2 6" id="KW-0812">Transmembrane</keyword>
<keyword evidence="9" id="KW-1185">Reference proteome</keyword>
<dbReference type="Gene3D" id="1.20.1740.10">
    <property type="entry name" value="Amino acid/polyamine transporter I"/>
    <property type="match status" value="1"/>
</dbReference>
<dbReference type="AlphaFoldDB" id="A0A1G9VZU1"/>
<evidence type="ECO:0000256" key="3">
    <source>
        <dbReference type="ARBA" id="ARBA00022989"/>
    </source>
</evidence>
<dbReference type="PANTHER" id="PTHR42770">
    <property type="entry name" value="AMINO ACID TRANSPORTER-RELATED"/>
    <property type="match status" value="1"/>
</dbReference>
<feature type="transmembrane region" description="Helical" evidence="6">
    <location>
        <begin position="182"/>
        <end position="203"/>
    </location>
</feature>
<evidence type="ECO:0000256" key="5">
    <source>
        <dbReference type="SAM" id="MobiDB-lite"/>
    </source>
</evidence>
<feature type="domain" description="Amino acid permease/ SLC12A" evidence="7">
    <location>
        <begin position="62"/>
        <end position="431"/>
    </location>
</feature>
<feature type="transmembrane region" description="Helical" evidence="6">
    <location>
        <begin position="112"/>
        <end position="138"/>
    </location>
</feature>
<feature type="transmembrane region" description="Helical" evidence="6">
    <location>
        <begin position="360"/>
        <end position="379"/>
    </location>
</feature>
<keyword evidence="4 6" id="KW-0472">Membrane</keyword>
<feature type="transmembrane region" description="Helical" evidence="6">
    <location>
        <begin position="451"/>
        <end position="468"/>
    </location>
</feature>
<dbReference type="InterPro" id="IPR004841">
    <property type="entry name" value="AA-permease/SLC12A_dom"/>
</dbReference>
<keyword evidence="3 6" id="KW-1133">Transmembrane helix</keyword>
<dbReference type="OrthoDB" id="9762947at2"/>
<feature type="transmembrane region" description="Helical" evidence="6">
    <location>
        <begin position="391"/>
        <end position="414"/>
    </location>
</feature>
<feature type="transmembrane region" description="Helical" evidence="6">
    <location>
        <begin position="223"/>
        <end position="246"/>
    </location>
</feature>
<dbReference type="Pfam" id="PF00324">
    <property type="entry name" value="AA_permease"/>
    <property type="match status" value="1"/>
</dbReference>
<dbReference type="RefSeq" id="WP_091220848.1">
    <property type="nucleotide sequence ID" value="NZ_FNHE01000008.1"/>
</dbReference>
<evidence type="ECO:0000256" key="2">
    <source>
        <dbReference type="ARBA" id="ARBA00022692"/>
    </source>
</evidence>
<accession>A0A1G9VZU1</accession>
<comment type="subcellular location">
    <subcellularLocation>
        <location evidence="1">Membrane</location>
        <topology evidence="1">Multi-pass membrane protein</topology>
    </subcellularLocation>
</comment>
<evidence type="ECO:0000313" key="9">
    <source>
        <dbReference type="Proteomes" id="UP000198680"/>
    </source>
</evidence>
<evidence type="ECO:0000259" key="7">
    <source>
        <dbReference type="Pfam" id="PF00324"/>
    </source>
</evidence>
<evidence type="ECO:0000313" key="8">
    <source>
        <dbReference type="EMBL" id="SDM77838.1"/>
    </source>
</evidence>
<gene>
    <name evidence="8" type="ORF">SAMN05660642_03321</name>
</gene>
<dbReference type="PIRSF" id="PIRSF006060">
    <property type="entry name" value="AA_transporter"/>
    <property type="match status" value="1"/>
</dbReference>
<feature type="transmembrane region" description="Helical" evidence="6">
    <location>
        <begin position="45"/>
        <end position="66"/>
    </location>
</feature>
<feature type="transmembrane region" description="Helical" evidence="6">
    <location>
        <begin position="150"/>
        <end position="170"/>
    </location>
</feature>
<feature type="transmembrane region" description="Helical" evidence="6">
    <location>
        <begin position="319"/>
        <end position="339"/>
    </location>
</feature>
<protein>
    <submittedName>
        <fullName evidence="8">Amino acid/polyamine/organocation transporter, APC superfamily</fullName>
    </submittedName>
</protein>
<proteinExistence type="predicted"/>
<organism evidence="8 9">
    <name type="scientific">Geodermatophilus siccatus</name>
    <dbReference type="NCBI Taxonomy" id="1137991"/>
    <lineage>
        <taxon>Bacteria</taxon>
        <taxon>Bacillati</taxon>
        <taxon>Actinomycetota</taxon>
        <taxon>Actinomycetes</taxon>
        <taxon>Geodermatophilales</taxon>
        <taxon>Geodermatophilaceae</taxon>
        <taxon>Geodermatophilus</taxon>
    </lineage>
</organism>
<dbReference type="Proteomes" id="UP000198680">
    <property type="component" value="Unassembled WGS sequence"/>
</dbReference>
<evidence type="ECO:0000256" key="4">
    <source>
        <dbReference type="ARBA" id="ARBA00023136"/>
    </source>
</evidence>
<evidence type="ECO:0000256" key="6">
    <source>
        <dbReference type="SAM" id="Phobius"/>
    </source>
</evidence>
<dbReference type="EMBL" id="FNHE01000008">
    <property type="protein sequence ID" value="SDM77838.1"/>
    <property type="molecule type" value="Genomic_DNA"/>
</dbReference>
<name>A0A1G9VZU1_9ACTN</name>
<dbReference type="STRING" id="1137991.SAMN05660642_03321"/>